<gene>
    <name evidence="1" type="ORF">H8K32_19485</name>
</gene>
<sequence>MQKHALFHIEAGKVAATINAKYAKADAMLNGGAAYANASSANGVAIMHQKKKRACNLFKFLFTPKRPKLTSCESVFLFYIVNSLIRETTNFGSGLQLGSTVTLNASMIVSV</sequence>
<name>A0A923HKT6_9BURK</name>
<accession>A0A923HKT6</accession>
<proteinExistence type="predicted"/>
<comment type="caution">
    <text evidence="1">The sequence shown here is derived from an EMBL/GenBank/DDBJ whole genome shotgun (WGS) entry which is preliminary data.</text>
</comment>
<reference evidence="1" key="1">
    <citation type="submission" date="2020-08" db="EMBL/GenBank/DDBJ databases">
        <title>Novel species isolated from subtropical streams in China.</title>
        <authorList>
            <person name="Lu H."/>
        </authorList>
    </citation>
    <scope>NUCLEOTIDE SEQUENCE</scope>
    <source>
        <strain evidence="1">KACC 12607</strain>
    </source>
</reference>
<organism evidence="1 2">
    <name type="scientific">Undibacterium jejuense</name>
    <dbReference type="NCBI Taxonomy" id="1344949"/>
    <lineage>
        <taxon>Bacteria</taxon>
        <taxon>Pseudomonadati</taxon>
        <taxon>Pseudomonadota</taxon>
        <taxon>Betaproteobacteria</taxon>
        <taxon>Burkholderiales</taxon>
        <taxon>Oxalobacteraceae</taxon>
        <taxon>Undibacterium</taxon>
    </lineage>
</organism>
<evidence type="ECO:0000313" key="1">
    <source>
        <dbReference type="EMBL" id="MBC3864288.1"/>
    </source>
</evidence>
<keyword evidence="2" id="KW-1185">Reference proteome</keyword>
<dbReference type="AlphaFoldDB" id="A0A923HKT6"/>
<dbReference type="RefSeq" id="WP_186914231.1">
    <property type="nucleotide sequence ID" value="NZ_JACOFV010000028.1"/>
</dbReference>
<protein>
    <submittedName>
        <fullName evidence="1">Uncharacterized protein</fullName>
    </submittedName>
</protein>
<dbReference type="Proteomes" id="UP000634011">
    <property type="component" value="Unassembled WGS sequence"/>
</dbReference>
<dbReference type="EMBL" id="JACOFV010000028">
    <property type="protein sequence ID" value="MBC3864288.1"/>
    <property type="molecule type" value="Genomic_DNA"/>
</dbReference>
<evidence type="ECO:0000313" key="2">
    <source>
        <dbReference type="Proteomes" id="UP000634011"/>
    </source>
</evidence>